<feature type="domain" description="Glycosyltransferase subfamily 4-like N-terminal" evidence="2">
    <location>
        <begin position="13"/>
        <end position="182"/>
    </location>
</feature>
<dbReference type="Gene3D" id="3.40.50.2000">
    <property type="entry name" value="Glycogen Phosphorylase B"/>
    <property type="match status" value="2"/>
</dbReference>
<sequence>MNIVIVIDSLVGGGAEKVMLTLAEEMAKLQHRITILSLANSIEYNIPEVLNVESLFTHRASKVDRFWQRKNSILKLQTWFEKKQSEIGDIDLVLSNLDRSNNLLARSNVKNVHFVIHNSVNAELARQKKLGPFSYLYLKKSKQNLNGKSLICVSKGVEKEITQGDLINPSAIATIYNPFDFEKINQQANEQNNNIPNEPYLIHVGRLAKQKRHDILFAAFAKLDKKYKLVLLCNKPAKAFKLAQQYGIEKQLVVPGFQQNPYNWIKQAEALVLSSDFEGLPTVLIEALAVGTPVVSTNCTFGPSEILTGELSKYLVPIQQSEALANVVKHVLADKPNVENADILKQVQAEKVAHQYLALAN</sequence>
<protein>
    <recommendedName>
        <fullName evidence="4">Glycosyl transferase family 1 domain-containing protein</fullName>
    </recommendedName>
</protein>
<dbReference type="InterPro" id="IPR028098">
    <property type="entry name" value="Glyco_trans_4-like_N"/>
</dbReference>
<organism evidence="3">
    <name type="scientific">marine sediment metagenome</name>
    <dbReference type="NCBI Taxonomy" id="412755"/>
    <lineage>
        <taxon>unclassified sequences</taxon>
        <taxon>metagenomes</taxon>
        <taxon>ecological metagenomes</taxon>
    </lineage>
</organism>
<evidence type="ECO:0000259" key="1">
    <source>
        <dbReference type="Pfam" id="PF00534"/>
    </source>
</evidence>
<dbReference type="InterPro" id="IPR001296">
    <property type="entry name" value="Glyco_trans_1"/>
</dbReference>
<dbReference type="GO" id="GO:0016757">
    <property type="term" value="F:glycosyltransferase activity"/>
    <property type="evidence" value="ECO:0007669"/>
    <property type="project" value="InterPro"/>
</dbReference>
<dbReference type="Pfam" id="PF13439">
    <property type="entry name" value="Glyco_transf_4"/>
    <property type="match status" value="1"/>
</dbReference>
<evidence type="ECO:0000313" key="3">
    <source>
        <dbReference type="EMBL" id="KKM07967.1"/>
    </source>
</evidence>
<gene>
    <name evidence="3" type="ORF">LCGC14_1728610</name>
</gene>
<feature type="domain" description="Glycosyl transferase family 1" evidence="1">
    <location>
        <begin position="188"/>
        <end position="338"/>
    </location>
</feature>
<proteinExistence type="predicted"/>
<dbReference type="AlphaFoldDB" id="A0A0F9HY14"/>
<accession>A0A0F9HY14</accession>
<name>A0A0F9HY14_9ZZZZ</name>
<dbReference type="EMBL" id="LAZR01015657">
    <property type="protein sequence ID" value="KKM07967.1"/>
    <property type="molecule type" value="Genomic_DNA"/>
</dbReference>
<dbReference type="CDD" id="cd03811">
    <property type="entry name" value="GT4_GT28_WabH-like"/>
    <property type="match status" value="1"/>
</dbReference>
<dbReference type="Pfam" id="PF00534">
    <property type="entry name" value="Glycos_transf_1"/>
    <property type="match status" value="1"/>
</dbReference>
<evidence type="ECO:0000259" key="2">
    <source>
        <dbReference type="Pfam" id="PF13439"/>
    </source>
</evidence>
<dbReference type="PANTHER" id="PTHR12526:SF638">
    <property type="entry name" value="SPORE COAT PROTEIN SA"/>
    <property type="match status" value="1"/>
</dbReference>
<reference evidence="3" key="1">
    <citation type="journal article" date="2015" name="Nature">
        <title>Complex archaea that bridge the gap between prokaryotes and eukaryotes.</title>
        <authorList>
            <person name="Spang A."/>
            <person name="Saw J.H."/>
            <person name="Jorgensen S.L."/>
            <person name="Zaremba-Niedzwiedzka K."/>
            <person name="Martijn J."/>
            <person name="Lind A.E."/>
            <person name="van Eijk R."/>
            <person name="Schleper C."/>
            <person name="Guy L."/>
            <person name="Ettema T.J."/>
        </authorList>
    </citation>
    <scope>NUCLEOTIDE SEQUENCE</scope>
</reference>
<dbReference type="PANTHER" id="PTHR12526">
    <property type="entry name" value="GLYCOSYLTRANSFERASE"/>
    <property type="match status" value="1"/>
</dbReference>
<dbReference type="SUPFAM" id="SSF53756">
    <property type="entry name" value="UDP-Glycosyltransferase/glycogen phosphorylase"/>
    <property type="match status" value="1"/>
</dbReference>
<comment type="caution">
    <text evidence="3">The sequence shown here is derived from an EMBL/GenBank/DDBJ whole genome shotgun (WGS) entry which is preliminary data.</text>
</comment>
<evidence type="ECO:0008006" key="4">
    <source>
        <dbReference type="Google" id="ProtNLM"/>
    </source>
</evidence>